<comment type="caution">
    <text evidence="3">The sequence shown here is derived from an EMBL/GenBank/DDBJ whole genome shotgun (WGS) entry which is preliminary data.</text>
</comment>
<dbReference type="Pfam" id="PF04225">
    <property type="entry name" value="LysM_OapA"/>
    <property type="match status" value="1"/>
</dbReference>
<dbReference type="EMBL" id="JAUEOZ010000001">
    <property type="protein sequence ID" value="MDN2482192.1"/>
    <property type="molecule type" value="Genomic_DNA"/>
</dbReference>
<dbReference type="Gene3D" id="3.10.450.350">
    <property type="match status" value="1"/>
</dbReference>
<sequence length="193" mass="21879">MNRRRKKRQQQDPLESVKKQFHAFDWRVAFTSVRNRVEPVWMRLPQLHRRILMVLVPVVLILLLLPSGGGTTPETSVQSASTSRIEIPINTQSLSSREQASTAQATEPAWQDYTVKQGDTLAKIFRNQGFPMADLNTLVRIEGDDQPLSRLRQGQLVRFKRTPEGALDIIQLDSPQGAVIFFRLSDGGFGRSK</sequence>
<dbReference type="InterPro" id="IPR013731">
    <property type="entry name" value="OapA_N"/>
</dbReference>
<evidence type="ECO:0000313" key="3">
    <source>
        <dbReference type="EMBL" id="MDN2482192.1"/>
    </source>
</evidence>
<keyword evidence="4" id="KW-1185">Reference proteome</keyword>
<feature type="domain" description="LysM" evidence="2">
    <location>
        <begin position="111"/>
        <end position="159"/>
    </location>
</feature>
<proteinExistence type="predicted"/>
<keyword evidence="1" id="KW-0812">Transmembrane</keyword>
<feature type="transmembrane region" description="Helical" evidence="1">
    <location>
        <begin position="51"/>
        <end position="69"/>
    </location>
</feature>
<dbReference type="InterPro" id="IPR007340">
    <property type="entry name" value="LysM_Opacity-associatedA"/>
</dbReference>
<organism evidence="3 4">
    <name type="scientific">Vibrio agarivorans</name>
    <dbReference type="NCBI Taxonomy" id="153622"/>
    <lineage>
        <taxon>Bacteria</taxon>
        <taxon>Pseudomonadati</taxon>
        <taxon>Pseudomonadota</taxon>
        <taxon>Gammaproteobacteria</taxon>
        <taxon>Vibrionales</taxon>
        <taxon>Vibrionaceae</taxon>
        <taxon>Vibrio</taxon>
    </lineage>
</organism>
<gene>
    <name evidence="3" type="ORF">QWJ08_12495</name>
</gene>
<dbReference type="Pfam" id="PF08525">
    <property type="entry name" value="OapA_N"/>
    <property type="match status" value="1"/>
</dbReference>
<reference evidence="3" key="1">
    <citation type="submission" date="2024-05" db="EMBL/GenBank/DDBJ databases">
        <title>Genome Sequences of Four Agar- Degrading Marine Bacteria.</title>
        <authorList>
            <person name="Phillips E.K."/>
            <person name="Shaffer J.C."/>
            <person name="Henson M.W."/>
            <person name="Temperton B."/>
            <person name="Thrash C.J."/>
            <person name="Martin M.O."/>
        </authorList>
    </citation>
    <scope>NUCLEOTIDE SEQUENCE</scope>
    <source>
        <strain evidence="3">EKP203</strain>
    </source>
</reference>
<dbReference type="PROSITE" id="PS51782">
    <property type="entry name" value="LYSM"/>
    <property type="match status" value="1"/>
</dbReference>
<keyword evidence="1" id="KW-1133">Transmembrane helix</keyword>
<evidence type="ECO:0000256" key="1">
    <source>
        <dbReference type="SAM" id="Phobius"/>
    </source>
</evidence>
<dbReference type="RefSeq" id="WP_289962223.1">
    <property type="nucleotide sequence ID" value="NZ_JAUEOZ010000001.1"/>
</dbReference>
<name>A0ABT7Y2G5_9VIBR</name>
<dbReference type="Proteomes" id="UP001169719">
    <property type="component" value="Unassembled WGS sequence"/>
</dbReference>
<keyword evidence="1" id="KW-0472">Membrane</keyword>
<evidence type="ECO:0000259" key="2">
    <source>
        <dbReference type="PROSITE" id="PS51782"/>
    </source>
</evidence>
<accession>A0ABT7Y2G5</accession>
<evidence type="ECO:0000313" key="4">
    <source>
        <dbReference type="Proteomes" id="UP001169719"/>
    </source>
</evidence>
<protein>
    <submittedName>
        <fullName evidence="3">LysM-like peptidoglycan-binding domain-containing protein</fullName>
    </submittedName>
</protein>
<dbReference type="InterPro" id="IPR018392">
    <property type="entry name" value="LysM"/>
</dbReference>